<feature type="region of interest" description="Disordered" evidence="1">
    <location>
        <begin position="150"/>
        <end position="175"/>
    </location>
</feature>
<gene>
    <name evidence="2" type="ORF">F5890DRAFT_1598653</name>
</gene>
<protein>
    <submittedName>
        <fullName evidence="2">Uncharacterized protein</fullName>
    </submittedName>
</protein>
<evidence type="ECO:0000313" key="2">
    <source>
        <dbReference type="EMBL" id="KAJ3978444.1"/>
    </source>
</evidence>
<comment type="caution">
    <text evidence="2">The sequence shown here is derived from an EMBL/GenBank/DDBJ whole genome shotgun (WGS) entry which is preliminary data.</text>
</comment>
<organism evidence="2 3">
    <name type="scientific">Lentinula detonsa</name>
    <dbReference type="NCBI Taxonomy" id="2804962"/>
    <lineage>
        <taxon>Eukaryota</taxon>
        <taxon>Fungi</taxon>
        <taxon>Dikarya</taxon>
        <taxon>Basidiomycota</taxon>
        <taxon>Agaricomycotina</taxon>
        <taxon>Agaricomycetes</taxon>
        <taxon>Agaricomycetidae</taxon>
        <taxon>Agaricales</taxon>
        <taxon>Marasmiineae</taxon>
        <taxon>Omphalotaceae</taxon>
        <taxon>Lentinula</taxon>
    </lineage>
</organism>
<feature type="compositionally biased region" description="Basic residues" evidence="1">
    <location>
        <begin position="213"/>
        <end position="224"/>
    </location>
</feature>
<evidence type="ECO:0000256" key="1">
    <source>
        <dbReference type="SAM" id="MobiDB-lite"/>
    </source>
</evidence>
<dbReference type="EMBL" id="MU803187">
    <property type="protein sequence ID" value="KAJ3978444.1"/>
    <property type="molecule type" value="Genomic_DNA"/>
</dbReference>
<feature type="region of interest" description="Disordered" evidence="1">
    <location>
        <begin position="370"/>
        <end position="411"/>
    </location>
</feature>
<feature type="compositionally biased region" description="Basic and acidic residues" evidence="1">
    <location>
        <begin position="396"/>
        <end position="411"/>
    </location>
</feature>
<feature type="compositionally biased region" description="Basic and acidic residues" evidence="1">
    <location>
        <begin position="10"/>
        <end position="36"/>
    </location>
</feature>
<dbReference type="AlphaFoldDB" id="A0AA38ULQ2"/>
<dbReference type="Proteomes" id="UP001163850">
    <property type="component" value="Unassembled WGS sequence"/>
</dbReference>
<proteinExistence type="predicted"/>
<accession>A0AA38ULQ2</accession>
<reference evidence="2" key="1">
    <citation type="submission" date="2022-08" db="EMBL/GenBank/DDBJ databases">
        <authorList>
            <consortium name="DOE Joint Genome Institute"/>
            <person name="Min B."/>
            <person name="Riley R."/>
            <person name="Sierra-Patev S."/>
            <person name="Naranjo-Ortiz M."/>
            <person name="Looney B."/>
            <person name="Konkel Z."/>
            <person name="Slot J.C."/>
            <person name="Sakamoto Y."/>
            <person name="Steenwyk J.L."/>
            <person name="Rokas A."/>
            <person name="Carro J."/>
            <person name="Camarero S."/>
            <person name="Ferreira P."/>
            <person name="Molpeceres G."/>
            <person name="Ruiz-Duenas F.J."/>
            <person name="Serrano A."/>
            <person name="Henrissat B."/>
            <person name="Drula E."/>
            <person name="Hughes K.W."/>
            <person name="Mata J.L."/>
            <person name="Ishikawa N.K."/>
            <person name="Vargas-Isla R."/>
            <person name="Ushijima S."/>
            <person name="Smith C.A."/>
            <person name="Ahrendt S."/>
            <person name="Andreopoulos W."/>
            <person name="He G."/>
            <person name="Labutti K."/>
            <person name="Lipzen A."/>
            <person name="Ng V."/>
            <person name="Sandor L."/>
            <person name="Barry K."/>
            <person name="Martinez A.T."/>
            <person name="Xiao Y."/>
            <person name="Gibbons J.G."/>
            <person name="Terashima K."/>
            <person name="Hibbett D.S."/>
            <person name="Grigoriev I.V."/>
        </authorList>
    </citation>
    <scope>NUCLEOTIDE SEQUENCE</scope>
    <source>
        <strain evidence="2">TFB7829</strain>
    </source>
</reference>
<sequence length="411" mass="47785">MSSNNTETAQQRRERLLAAQAERQRLRDEENARQEAEFAAEMSRLEEEAAREEEEKRLAEERRVAEEKRIAEERRVEEEKRVAEEKRAEEKRIAEEKLAAERELAEAMRLEEERIAELKRFEEEVLDEEKRVAEVEDAREQSKAFAKLLEENREEKNKAARELEKRRKSISKPPRLDVEVLVPLTSPRRKTFKSKAIITDESDDEVVEQPRKVIPRGTKRKRTIKMIAKGGPDLDTINNDTPPPPDNSQPHSACSRCVMIGRPSDCRPQSTTRTTQACEICHQQKQRCSWSGENAARRPRGKRVKLDEEEVYEGPAARAGERRRVEGTEVAEQLARIAEQNQDLVKLLRQSLVVQEKMLGIMVRAEKRVMEAMQGSEKSEDEDEDGEGEEDEEEKEKEKRERIREGKRRAE</sequence>
<feature type="compositionally biased region" description="Acidic residues" evidence="1">
    <location>
        <begin position="379"/>
        <end position="395"/>
    </location>
</feature>
<name>A0AA38ULQ2_9AGAR</name>
<feature type="region of interest" description="Disordered" evidence="1">
    <location>
        <begin position="201"/>
        <end position="254"/>
    </location>
</feature>
<feature type="compositionally biased region" description="Basic and acidic residues" evidence="1">
    <location>
        <begin position="43"/>
        <end position="63"/>
    </location>
</feature>
<evidence type="ECO:0000313" key="3">
    <source>
        <dbReference type="Proteomes" id="UP001163850"/>
    </source>
</evidence>
<feature type="region of interest" description="Disordered" evidence="1">
    <location>
        <begin position="1"/>
        <end position="63"/>
    </location>
</feature>
<feature type="compositionally biased region" description="Basic and acidic residues" evidence="1">
    <location>
        <begin position="150"/>
        <end position="165"/>
    </location>
</feature>